<evidence type="ECO:0000256" key="3">
    <source>
        <dbReference type="ARBA" id="ARBA00022741"/>
    </source>
</evidence>
<dbReference type="RefSeq" id="WP_268901750.1">
    <property type="nucleotide sequence ID" value="NZ_JAKNQT010000002.1"/>
</dbReference>
<dbReference type="Proteomes" id="UP001321125">
    <property type="component" value="Unassembled WGS sequence"/>
</dbReference>
<dbReference type="SMART" id="SM00382">
    <property type="entry name" value="AAA"/>
    <property type="match status" value="1"/>
</dbReference>
<dbReference type="InterPro" id="IPR003593">
    <property type="entry name" value="AAA+_ATPase"/>
</dbReference>
<reference evidence="7 8" key="1">
    <citation type="submission" date="2022-02" db="EMBL/GenBank/DDBJ databases">
        <title>Study of halophilic communities from a Mexican lake.</title>
        <authorList>
            <person name="Hernandez-Soto L.M."/>
            <person name="Martinez-Abarca F."/>
            <person name="Ramirez-Saad H.C."/>
            <person name="Aguirre-Garrido J.F."/>
        </authorList>
    </citation>
    <scope>NUCLEOTIDE SEQUENCE [LARGE SCALE GENOMIC DNA]</scope>
    <source>
        <strain evidence="7 8">Hjan13</strain>
    </source>
</reference>
<evidence type="ECO:0000256" key="4">
    <source>
        <dbReference type="ARBA" id="ARBA00022840"/>
    </source>
</evidence>
<comment type="similarity">
    <text evidence="1">Belongs to the ABC transporter superfamily.</text>
</comment>
<dbReference type="CDD" id="cd03224">
    <property type="entry name" value="ABC_TM1139_LivF_branched"/>
    <property type="match status" value="1"/>
</dbReference>
<keyword evidence="4 7" id="KW-0067">ATP-binding</keyword>
<dbReference type="InterPro" id="IPR052156">
    <property type="entry name" value="BCAA_Transport_ATP-bd_LivF"/>
</dbReference>
<dbReference type="InterPro" id="IPR017780">
    <property type="entry name" value="ABC_transptr_urea_ATP-bd_UrtE"/>
</dbReference>
<comment type="caution">
    <text evidence="7">The sequence shown here is derived from an EMBL/GenBank/DDBJ whole genome shotgun (WGS) entry which is preliminary data.</text>
</comment>
<dbReference type="PANTHER" id="PTHR43820">
    <property type="entry name" value="HIGH-AFFINITY BRANCHED-CHAIN AMINO ACID TRANSPORT ATP-BINDING PROTEIN LIVF"/>
    <property type="match status" value="1"/>
</dbReference>
<evidence type="ECO:0000256" key="1">
    <source>
        <dbReference type="ARBA" id="ARBA00005417"/>
    </source>
</evidence>
<proteinExistence type="inferred from homology"/>
<keyword evidence="5" id="KW-0029">Amino-acid transport</keyword>
<sequence>MLAIEKLNQFYGESHTLWDLDLEVPVGQCTCVMGRNGVGKTTLLKAVMGEVAVKSGALRYSNGDTGEVELTQKAVEERSRLGIGYVPQGRQIFPLLTVEDNLRTGLGARQDGVKKIPERVYELFPVLKEMKNRRGGDLSGGQQQQLAIGRALVIEPKLLILDEPGEGIQPNIVSQIGQVIRQLINEDGLTVLLVEQKLPFARKYADRFVIMDRGRPVANGDIGELSDELIQQHLTV</sequence>
<feature type="domain" description="ABC transporter" evidence="6">
    <location>
        <begin position="2"/>
        <end position="236"/>
    </location>
</feature>
<gene>
    <name evidence="7" type="primary">urtE</name>
    <name evidence="7" type="ORF">L0635_09780</name>
</gene>
<organism evidence="7 8">
    <name type="scientific">Vreelandella janggokensis</name>
    <dbReference type="NCBI Taxonomy" id="370767"/>
    <lineage>
        <taxon>Bacteria</taxon>
        <taxon>Pseudomonadati</taxon>
        <taxon>Pseudomonadota</taxon>
        <taxon>Gammaproteobacteria</taxon>
        <taxon>Oceanospirillales</taxon>
        <taxon>Halomonadaceae</taxon>
        <taxon>Vreelandella</taxon>
    </lineage>
</organism>
<accession>A0ABT4IUM8</accession>
<keyword evidence="8" id="KW-1185">Reference proteome</keyword>
<keyword evidence="2" id="KW-0813">Transport</keyword>
<dbReference type="Pfam" id="PF00005">
    <property type="entry name" value="ABC_tran"/>
    <property type="match status" value="1"/>
</dbReference>
<evidence type="ECO:0000256" key="2">
    <source>
        <dbReference type="ARBA" id="ARBA00022448"/>
    </source>
</evidence>
<evidence type="ECO:0000313" key="7">
    <source>
        <dbReference type="EMBL" id="MCZ0927370.1"/>
    </source>
</evidence>
<dbReference type="NCBIfam" id="TIGR03410">
    <property type="entry name" value="urea_trans_UrtE"/>
    <property type="match status" value="1"/>
</dbReference>
<dbReference type="Gene3D" id="3.40.50.300">
    <property type="entry name" value="P-loop containing nucleotide triphosphate hydrolases"/>
    <property type="match status" value="1"/>
</dbReference>
<dbReference type="InterPro" id="IPR027417">
    <property type="entry name" value="P-loop_NTPase"/>
</dbReference>
<evidence type="ECO:0000313" key="8">
    <source>
        <dbReference type="Proteomes" id="UP001321125"/>
    </source>
</evidence>
<dbReference type="EMBL" id="JAKNQU010000003">
    <property type="protein sequence ID" value="MCZ0927370.1"/>
    <property type="molecule type" value="Genomic_DNA"/>
</dbReference>
<keyword evidence="3" id="KW-0547">Nucleotide-binding</keyword>
<dbReference type="PROSITE" id="PS50893">
    <property type="entry name" value="ABC_TRANSPORTER_2"/>
    <property type="match status" value="1"/>
</dbReference>
<protein>
    <submittedName>
        <fullName evidence="7">Urea ABC transporter ATP-binding subunit UrtE</fullName>
    </submittedName>
</protein>
<dbReference type="GO" id="GO:0005524">
    <property type="term" value="F:ATP binding"/>
    <property type="evidence" value="ECO:0007669"/>
    <property type="project" value="UniProtKB-KW"/>
</dbReference>
<name>A0ABT4IUM8_9GAMM</name>
<dbReference type="SUPFAM" id="SSF52540">
    <property type="entry name" value="P-loop containing nucleoside triphosphate hydrolases"/>
    <property type="match status" value="1"/>
</dbReference>
<evidence type="ECO:0000259" key="6">
    <source>
        <dbReference type="PROSITE" id="PS50893"/>
    </source>
</evidence>
<dbReference type="InterPro" id="IPR003439">
    <property type="entry name" value="ABC_transporter-like_ATP-bd"/>
</dbReference>
<evidence type="ECO:0000256" key="5">
    <source>
        <dbReference type="ARBA" id="ARBA00022970"/>
    </source>
</evidence>
<dbReference type="PANTHER" id="PTHR43820:SF5">
    <property type="entry name" value="HIGH-AFFINITY BRANCHED-CHAIN AMINO ACID TRANSPORT ATP-BINDING PROTEIN"/>
    <property type="match status" value="1"/>
</dbReference>